<reference evidence="1 2" key="1">
    <citation type="journal article" date="2009" name="J. Bacteriol.">
        <title>Draft genome sequence of the extremely acidophilic bacterium Acidithiobacillus caldus ATCC 51756 reveals metabolic versatility in the genus Acidithiobacillus.</title>
        <authorList>
            <person name="Valdes J."/>
            <person name="Quatrini R."/>
            <person name="Hallberg K."/>
            <person name="Dopson M."/>
            <person name="Valenzuela P.D."/>
            <person name="Holmes D.S."/>
        </authorList>
    </citation>
    <scope>NUCLEOTIDE SEQUENCE [LARGE SCALE GENOMIC DNA]</scope>
    <source>
        <strain evidence="2">ATCC 51756 / DSM 8584 / KU</strain>
    </source>
</reference>
<gene>
    <name evidence="1" type="ORF">Acaty_c0177</name>
</gene>
<dbReference type="Proteomes" id="UP000005522">
    <property type="component" value="Chromosome"/>
</dbReference>
<evidence type="ECO:0000313" key="2">
    <source>
        <dbReference type="Proteomes" id="UP000005522"/>
    </source>
</evidence>
<sequence length="83" mass="10059">MLYLWLSFSLSFTSLRFGPSRDTCRRWLRWLQGRHPLWQFHLCTDHPHWGRTPGWPEFWVEVLDRQPLSELVAWLDSHDATVP</sequence>
<dbReference type="AlphaFoldDB" id="A0A059ZR79"/>
<accession>A0A059ZR79</accession>
<dbReference type="KEGG" id="acz:Acaty_c0177"/>
<name>A0A059ZR79_ACICK</name>
<proteinExistence type="predicted"/>
<dbReference type="EMBL" id="CP005986">
    <property type="protein sequence ID" value="AIA54068.1"/>
    <property type="molecule type" value="Genomic_DNA"/>
</dbReference>
<organism evidence="1 2">
    <name type="scientific">Acidithiobacillus caldus (strain ATCC 51756 / DSM 8584 / KU)</name>
    <dbReference type="NCBI Taxonomy" id="637389"/>
    <lineage>
        <taxon>Bacteria</taxon>
        <taxon>Pseudomonadati</taxon>
        <taxon>Pseudomonadota</taxon>
        <taxon>Acidithiobacillia</taxon>
        <taxon>Acidithiobacillales</taxon>
        <taxon>Acidithiobacillaceae</taxon>
        <taxon>Acidithiobacillus</taxon>
    </lineage>
</organism>
<dbReference type="HOGENOM" id="CLU_2534928_0_0_6"/>
<evidence type="ECO:0000313" key="1">
    <source>
        <dbReference type="EMBL" id="AIA54068.1"/>
    </source>
</evidence>
<protein>
    <submittedName>
        <fullName evidence="1">Uncharacterized protein</fullName>
    </submittedName>
</protein>